<reference evidence="1 2" key="1">
    <citation type="journal article" date="2016" name="Nat. Commun.">
        <title>Thousands of microbial genomes shed light on interconnected biogeochemical processes in an aquifer system.</title>
        <authorList>
            <person name="Anantharaman K."/>
            <person name="Brown C.T."/>
            <person name="Hug L.A."/>
            <person name="Sharon I."/>
            <person name="Castelle C.J."/>
            <person name="Probst A.J."/>
            <person name="Thomas B.C."/>
            <person name="Singh A."/>
            <person name="Wilkins M.J."/>
            <person name="Karaoz U."/>
            <person name="Brodie E.L."/>
            <person name="Williams K.H."/>
            <person name="Hubbard S.S."/>
            <person name="Banfield J.F."/>
        </authorList>
    </citation>
    <scope>NUCLEOTIDE SEQUENCE [LARGE SCALE GENOMIC DNA]</scope>
</reference>
<name>A0A1F5QD59_9BACT</name>
<dbReference type="Proteomes" id="UP000177235">
    <property type="component" value="Unassembled WGS sequence"/>
</dbReference>
<dbReference type="EMBL" id="MFFF01000001">
    <property type="protein sequence ID" value="OGF00126.1"/>
    <property type="molecule type" value="Genomic_DNA"/>
</dbReference>
<dbReference type="AlphaFoldDB" id="A0A1F5QD59"/>
<sequence>MRILPKPVQFEWDAGNKAKSLKKHGIFPQESEQVFRSDDFILLGDKRHSLTEERQLIIGTTDLGRLLSMVFTIRDRRVRIISARPSSKKERKIYEETAKSS</sequence>
<evidence type="ECO:0000313" key="1">
    <source>
        <dbReference type="EMBL" id="OGF00126.1"/>
    </source>
</evidence>
<dbReference type="Gene3D" id="3.10.450.530">
    <property type="entry name" value="Ribonuclease toxin, BrnT, of type II toxin-antitoxin system"/>
    <property type="match status" value="1"/>
</dbReference>
<protein>
    <recommendedName>
        <fullName evidence="3">BrnT family toxin</fullName>
    </recommendedName>
</protein>
<comment type="caution">
    <text evidence="1">The sequence shown here is derived from an EMBL/GenBank/DDBJ whole genome shotgun (WGS) entry which is preliminary data.</text>
</comment>
<organism evidence="1 2">
    <name type="scientific">Candidatus Doudnabacteria bacterium RIFCSPLOWO2_02_FULL_48_13</name>
    <dbReference type="NCBI Taxonomy" id="1817845"/>
    <lineage>
        <taxon>Bacteria</taxon>
        <taxon>Candidatus Doudnaibacteriota</taxon>
    </lineage>
</organism>
<dbReference type="InterPro" id="IPR007460">
    <property type="entry name" value="BrnT_toxin"/>
</dbReference>
<dbReference type="Pfam" id="PF04365">
    <property type="entry name" value="BrnT_toxin"/>
    <property type="match status" value="1"/>
</dbReference>
<accession>A0A1F5QD59</accession>
<evidence type="ECO:0008006" key="3">
    <source>
        <dbReference type="Google" id="ProtNLM"/>
    </source>
</evidence>
<gene>
    <name evidence="1" type="ORF">A3J05_03445</name>
</gene>
<evidence type="ECO:0000313" key="2">
    <source>
        <dbReference type="Proteomes" id="UP000177235"/>
    </source>
</evidence>
<dbReference type="InterPro" id="IPR038573">
    <property type="entry name" value="BrnT_sf"/>
</dbReference>
<proteinExistence type="predicted"/>